<dbReference type="Proteomes" id="UP000887540">
    <property type="component" value="Unplaced"/>
</dbReference>
<feature type="compositionally biased region" description="Basic and acidic residues" evidence="1">
    <location>
        <begin position="41"/>
        <end position="56"/>
    </location>
</feature>
<keyword evidence="2" id="KW-0732">Signal</keyword>
<evidence type="ECO:0000256" key="2">
    <source>
        <dbReference type="SAM" id="SignalP"/>
    </source>
</evidence>
<feature type="compositionally biased region" description="Basic residues" evidence="1">
    <location>
        <begin position="57"/>
        <end position="89"/>
    </location>
</feature>
<feature type="compositionally biased region" description="Polar residues" evidence="1">
    <location>
        <begin position="91"/>
        <end position="100"/>
    </location>
</feature>
<feature type="chain" id="PRO_5037870366" evidence="2">
    <location>
        <begin position="20"/>
        <end position="100"/>
    </location>
</feature>
<feature type="signal peptide" evidence="2">
    <location>
        <begin position="1"/>
        <end position="19"/>
    </location>
</feature>
<sequence>MKFITLLLVLSLLVLCAIAVDDQKEDQLLIVQDDLKQGDLKKPVIEENGEKKDKKGDKKHRKPKTKKGRHGKKGKKGKKHGKKGKKGRKGSTTANPLTFI</sequence>
<protein>
    <submittedName>
        <fullName evidence="4">Uncharacterized protein</fullName>
    </submittedName>
</protein>
<evidence type="ECO:0000313" key="4">
    <source>
        <dbReference type="WBParaSite" id="ACRNAN_scaffold2160.g22085.t1"/>
    </source>
</evidence>
<reference evidence="4" key="1">
    <citation type="submission" date="2022-11" db="UniProtKB">
        <authorList>
            <consortium name="WormBaseParasite"/>
        </authorList>
    </citation>
    <scope>IDENTIFICATION</scope>
</reference>
<evidence type="ECO:0000313" key="3">
    <source>
        <dbReference type="Proteomes" id="UP000887540"/>
    </source>
</evidence>
<accession>A0A914D9Y7</accession>
<evidence type="ECO:0000256" key="1">
    <source>
        <dbReference type="SAM" id="MobiDB-lite"/>
    </source>
</evidence>
<proteinExistence type="predicted"/>
<dbReference type="AlphaFoldDB" id="A0A914D9Y7"/>
<organism evidence="3 4">
    <name type="scientific">Acrobeloides nanus</name>
    <dbReference type="NCBI Taxonomy" id="290746"/>
    <lineage>
        <taxon>Eukaryota</taxon>
        <taxon>Metazoa</taxon>
        <taxon>Ecdysozoa</taxon>
        <taxon>Nematoda</taxon>
        <taxon>Chromadorea</taxon>
        <taxon>Rhabditida</taxon>
        <taxon>Tylenchina</taxon>
        <taxon>Cephalobomorpha</taxon>
        <taxon>Cephaloboidea</taxon>
        <taxon>Cephalobidae</taxon>
        <taxon>Acrobeloides</taxon>
    </lineage>
</organism>
<keyword evidence="3" id="KW-1185">Reference proteome</keyword>
<name>A0A914D9Y7_9BILA</name>
<feature type="region of interest" description="Disordered" evidence="1">
    <location>
        <begin position="41"/>
        <end position="100"/>
    </location>
</feature>
<dbReference type="WBParaSite" id="ACRNAN_scaffold2160.g22085.t1">
    <property type="protein sequence ID" value="ACRNAN_scaffold2160.g22085.t1"/>
    <property type="gene ID" value="ACRNAN_scaffold2160.g22085"/>
</dbReference>